<dbReference type="EMBL" id="CP099959">
    <property type="protein sequence ID" value="XCC58667.1"/>
    <property type="molecule type" value="Genomic_DNA"/>
</dbReference>
<reference evidence="2" key="1">
    <citation type="submission" date="2022-06" db="EMBL/GenBank/DDBJ databases">
        <title>New Polynucleobacter species.</title>
        <authorList>
            <person name="Hahn M.W."/>
        </authorList>
    </citation>
    <scope>NUCLEOTIDE SEQUENCE</scope>
    <source>
        <strain evidence="2">UK-FUSCHL-C3</strain>
    </source>
</reference>
<evidence type="ECO:0000256" key="1">
    <source>
        <dbReference type="ARBA" id="ARBA00005233"/>
    </source>
</evidence>
<dbReference type="AlphaFoldDB" id="A0AAU8A5K1"/>
<accession>A0AAU8A5K1</accession>
<dbReference type="InterPro" id="IPR001082">
    <property type="entry name" value="Pilin"/>
</dbReference>
<comment type="similarity">
    <text evidence="1">Belongs to the N-Me-Phe pilin family.</text>
</comment>
<dbReference type="GO" id="GO:0009289">
    <property type="term" value="C:pilus"/>
    <property type="evidence" value="ECO:0007669"/>
    <property type="project" value="InterPro"/>
</dbReference>
<protein>
    <submittedName>
        <fullName evidence="2">Pilin</fullName>
    </submittedName>
</protein>
<sequence length="134" mass="14205">MPQYQDYIARGRVVEGLNLASSAKLAVAEAYATKGPSPMDRATQEAFSFTATRSVKEIEILANGAIAIDYQTTVAPDGKNSLILIPTNEPDVASPRAIDLSQSGVTSWSGGWSCRSEQTSLSAKLLPAECRAGK</sequence>
<proteinExistence type="inferred from homology"/>
<organism evidence="2">
    <name type="scientific">Polynucleobacter sp. UK-FUSCHL-C3</name>
    <dbReference type="NCBI Taxonomy" id="2955208"/>
    <lineage>
        <taxon>Bacteria</taxon>
        <taxon>Pseudomonadati</taxon>
        <taxon>Pseudomonadota</taxon>
        <taxon>Betaproteobacteria</taxon>
        <taxon>Burkholderiales</taxon>
        <taxon>Burkholderiaceae</taxon>
        <taxon>Polynucleobacter</taxon>
    </lineage>
</organism>
<dbReference type="Gene3D" id="3.30.700.10">
    <property type="entry name" value="Glycoprotein, Type 4 Pilin"/>
    <property type="match status" value="1"/>
</dbReference>
<name>A0AAU8A5K1_9BURK</name>
<dbReference type="GO" id="GO:0007155">
    <property type="term" value="P:cell adhesion"/>
    <property type="evidence" value="ECO:0007669"/>
    <property type="project" value="InterPro"/>
</dbReference>
<dbReference type="InterPro" id="IPR045584">
    <property type="entry name" value="Pilin-like"/>
</dbReference>
<gene>
    <name evidence="2" type="ORF">NKE59_08425</name>
</gene>
<dbReference type="SUPFAM" id="SSF54523">
    <property type="entry name" value="Pili subunits"/>
    <property type="match status" value="1"/>
</dbReference>
<evidence type="ECO:0000313" key="2">
    <source>
        <dbReference type="EMBL" id="XCC58667.1"/>
    </source>
</evidence>
<dbReference type="Pfam" id="PF00114">
    <property type="entry name" value="Pilin"/>
    <property type="match status" value="1"/>
</dbReference>